<sequence length="677" mass="74856">MTPGYRLRLSPILRSLSDSRSYWYSGLDARRRVPSRNSRMLENVAITRRGFLGGAIAAPLLAQSSPSANLWNGYEKRDFTFEGHAAYVVLPRIAAAGKPWFWRARFPDYQPRPALGLLSKGYHLAYLDLPNIFGNPAAVGAWERFYDHVVLNFGLSRKMSLEGISRGALFVYNWAAKHPELVNSIYCESPVCDMKSWPGGKGKGLGSAKDWEEALAAFNLTEEQMMHFNGNPIGELAPLAARKIPILHVVSDRDELVPAKENSDVLAERYRRVGGTIEVYRNTGMPDSLNGHHFPLDDPGHIVNFITGGTSGMTPHRREYCQMRGGLRNAWRRLNAGGSARVAFLGGSITQMAGWRDLVSKQLTARFPKTKFEFVNAGISSTGSTPGAFRLVRDVFAGGPVDLLFVEAAVNDSTNGFGAREQVRGMEGIVRHARLLQPELDIVMLHFVDPEKMQELRAGKRPEVIVSHELVAERYGVPSIDLAREVTERIDAAEFTWDGDFKSLHPSPFGMSVYARSIERLFDAAWKQPPMIEGAATAHALPSAIDEHSYFRGRLVNVGEVKGWRVDPDWTPSDKAGTRAGFVHVPMLIGDTVGEECRFAFEGNAVGIFVAGPDAGVVEFRVDGGERRTQNLGLGGWSRTLHIPFAYVLDEDLSSGPHELTMRVSIGVIRIAQMLVN</sequence>
<dbReference type="eggNOG" id="COG1073">
    <property type="taxonomic scope" value="Bacteria"/>
</dbReference>
<dbReference type="InterPro" id="IPR029058">
    <property type="entry name" value="AB_hydrolase_fold"/>
</dbReference>
<dbReference type="InterPro" id="IPR013830">
    <property type="entry name" value="SGNH_hydro"/>
</dbReference>
<dbReference type="GO" id="GO:0004622">
    <property type="term" value="F:phosphatidylcholine lysophospholipase activity"/>
    <property type="evidence" value="ECO:0007669"/>
    <property type="project" value="TreeGrafter"/>
</dbReference>
<dbReference type="InterPro" id="IPR036514">
    <property type="entry name" value="SGNH_hydro_sf"/>
</dbReference>
<dbReference type="Gene3D" id="3.40.50.1820">
    <property type="entry name" value="alpha/beta hydrolase"/>
    <property type="match status" value="1"/>
</dbReference>
<evidence type="ECO:0000259" key="1">
    <source>
        <dbReference type="Pfam" id="PF13472"/>
    </source>
</evidence>
<gene>
    <name evidence="2" type="ordered locus">Acid_2651</name>
</gene>
<accession>Q024D6</accession>
<dbReference type="Gene3D" id="3.40.50.1110">
    <property type="entry name" value="SGNH hydrolase"/>
    <property type="match status" value="1"/>
</dbReference>
<dbReference type="eggNOG" id="COG2755">
    <property type="taxonomic scope" value="Bacteria"/>
</dbReference>
<evidence type="ECO:0000313" key="2">
    <source>
        <dbReference type="EMBL" id="ABJ83640.1"/>
    </source>
</evidence>
<dbReference type="InParanoid" id="Q024D6"/>
<dbReference type="STRING" id="234267.Acid_2651"/>
<proteinExistence type="predicted"/>
<name>Q024D6_SOLUE</name>
<dbReference type="AlphaFoldDB" id="Q024D6"/>
<feature type="domain" description="SGNH hydrolase-type esterase" evidence="1">
    <location>
        <begin position="344"/>
        <end position="511"/>
    </location>
</feature>
<protein>
    <submittedName>
        <fullName evidence="2">Putative O-antigen related protein</fullName>
    </submittedName>
</protein>
<dbReference type="CDD" id="cd00229">
    <property type="entry name" value="SGNH_hydrolase"/>
    <property type="match status" value="1"/>
</dbReference>
<organism evidence="2">
    <name type="scientific">Solibacter usitatus (strain Ellin6076)</name>
    <dbReference type="NCBI Taxonomy" id="234267"/>
    <lineage>
        <taxon>Bacteria</taxon>
        <taxon>Pseudomonadati</taxon>
        <taxon>Acidobacteriota</taxon>
        <taxon>Terriglobia</taxon>
        <taxon>Bryobacterales</taxon>
        <taxon>Solibacteraceae</taxon>
        <taxon>Candidatus Solibacter</taxon>
    </lineage>
</organism>
<dbReference type="SUPFAM" id="SSF53474">
    <property type="entry name" value="alpha/beta-Hydrolases"/>
    <property type="match status" value="1"/>
</dbReference>
<dbReference type="KEGG" id="sus:Acid_2651"/>
<dbReference type="Pfam" id="PF13472">
    <property type="entry name" value="Lipase_GDSL_2"/>
    <property type="match status" value="1"/>
</dbReference>
<dbReference type="EMBL" id="CP000473">
    <property type="protein sequence ID" value="ABJ83640.1"/>
    <property type="molecule type" value="Genomic_DNA"/>
</dbReference>
<dbReference type="HOGENOM" id="CLU_017569_0_0_0"/>
<dbReference type="PANTHER" id="PTHR30383:SF28">
    <property type="entry name" value="LIPASE_ACYLHYDROLASE"/>
    <property type="match status" value="1"/>
</dbReference>
<dbReference type="SUPFAM" id="SSF52266">
    <property type="entry name" value="SGNH hydrolase"/>
    <property type="match status" value="1"/>
</dbReference>
<dbReference type="PANTHER" id="PTHR30383">
    <property type="entry name" value="THIOESTERASE 1/PROTEASE 1/LYSOPHOSPHOLIPASE L1"/>
    <property type="match status" value="1"/>
</dbReference>
<dbReference type="InterPro" id="IPR051532">
    <property type="entry name" value="Ester_Hydrolysis_Enzymes"/>
</dbReference>
<reference evidence="2" key="1">
    <citation type="submission" date="2006-10" db="EMBL/GenBank/DDBJ databases">
        <title>Complete sequence of Solibacter usitatus Ellin6076.</title>
        <authorList>
            <consortium name="US DOE Joint Genome Institute"/>
            <person name="Copeland A."/>
            <person name="Lucas S."/>
            <person name="Lapidus A."/>
            <person name="Barry K."/>
            <person name="Detter J.C."/>
            <person name="Glavina del Rio T."/>
            <person name="Hammon N."/>
            <person name="Israni S."/>
            <person name="Dalin E."/>
            <person name="Tice H."/>
            <person name="Pitluck S."/>
            <person name="Thompson L.S."/>
            <person name="Brettin T."/>
            <person name="Bruce D."/>
            <person name="Han C."/>
            <person name="Tapia R."/>
            <person name="Gilna P."/>
            <person name="Schmutz J."/>
            <person name="Larimer F."/>
            <person name="Land M."/>
            <person name="Hauser L."/>
            <person name="Kyrpides N."/>
            <person name="Mikhailova N."/>
            <person name="Janssen P.H."/>
            <person name="Kuske C.R."/>
            <person name="Richardson P."/>
        </authorList>
    </citation>
    <scope>NUCLEOTIDE SEQUENCE</scope>
    <source>
        <strain evidence="2">Ellin6076</strain>
    </source>
</reference>